<accession>A0A0A9YYH1</accession>
<feature type="non-terminal residue" evidence="3">
    <location>
        <position position="100"/>
    </location>
</feature>
<reference evidence="3" key="1">
    <citation type="journal article" date="2014" name="PLoS ONE">
        <title>Transcriptome-Based Identification of ABC Transporters in the Western Tarnished Plant Bug Lygus hesperus.</title>
        <authorList>
            <person name="Hull J.J."/>
            <person name="Chaney K."/>
            <person name="Geib S.M."/>
            <person name="Fabrick J.A."/>
            <person name="Brent C.S."/>
            <person name="Walsh D."/>
            <person name="Lavine L.C."/>
        </authorList>
    </citation>
    <scope>NUCLEOTIDE SEQUENCE</scope>
</reference>
<dbReference type="PANTHER" id="PTHR37984">
    <property type="entry name" value="PROTEIN CBG26694"/>
    <property type="match status" value="1"/>
</dbReference>
<dbReference type="InterPro" id="IPR050951">
    <property type="entry name" value="Retrovirus_Pol_polyprotein"/>
</dbReference>
<dbReference type="InterPro" id="IPR041588">
    <property type="entry name" value="Integrase_H2C2"/>
</dbReference>
<protein>
    <recommendedName>
        <fullName evidence="1">RNA-directed DNA polymerase</fullName>
        <ecNumber evidence="1">2.7.7.49</ecNumber>
    </recommendedName>
</protein>
<dbReference type="FunFam" id="1.10.340.70:FF:000004">
    <property type="entry name" value="Retrovirus-related Pol polyprotein from transposon 297-like Protein"/>
    <property type="match status" value="1"/>
</dbReference>
<gene>
    <name evidence="3" type="ORF">CM83_105971</name>
</gene>
<evidence type="ECO:0000313" key="3">
    <source>
        <dbReference type="EMBL" id="JAG36666.1"/>
    </source>
</evidence>
<dbReference type="PANTHER" id="PTHR37984:SF5">
    <property type="entry name" value="PROTEIN NYNRIN-LIKE"/>
    <property type="match status" value="1"/>
</dbReference>
<dbReference type="GO" id="GO:0003964">
    <property type="term" value="F:RNA-directed DNA polymerase activity"/>
    <property type="evidence" value="ECO:0007669"/>
    <property type="project" value="UniProtKB-EC"/>
</dbReference>
<dbReference type="AlphaFoldDB" id="A0A0A9YYH1"/>
<organism evidence="3">
    <name type="scientific">Lygus hesperus</name>
    <name type="common">Western plant bug</name>
    <dbReference type="NCBI Taxonomy" id="30085"/>
    <lineage>
        <taxon>Eukaryota</taxon>
        <taxon>Metazoa</taxon>
        <taxon>Ecdysozoa</taxon>
        <taxon>Arthropoda</taxon>
        <taxon>Hexapoda</taxon>
        <taxon>Insecta</taxon>
        <taxon>Pterygota</taxon>
        <taxon>Neoptera</taxon>
        <taxon>Paraneoptera</taxon>
        <taxon>Hemiptera</taxon>
        <taxon>Heteroptera</taxon>
        <taxon>Panheteroptera</taxon>
        <taxon>Cimicomorpha</taxon>
        <taxon>Miridae</taxon>
        <taxon>Mirini</taxon>
        <taxon>Lygus</taxon>
    </lineage>
</organism>
<sequence>NHYFKLRNDITVQDELVYYDKRLLIPLKRRKYILTLLHETHLGYHKIKYRAKQFFYWPGIMTDVLSIATSCPVCQRFQRRKIKEDLMPHEIPEVPFYKIA</sequence>
<name>A0A0A9YYH1_LYGHE</name>
<dbReference type="EMBL" id="GBHO01006938">
    <property type="protein sequence ID" value="JAG36666.1"/>
    <property type="molecule type" value="Transcribed_RNA"/>
</dbReference>
<dbReference type="Gene3D" id="1.10.340.70">
    <property type="match status" value="1"/>
</dbReference>
<dbReference type="Pfam" id="PF17921">
    <property type="entry name" value="Integrase_H2C2"/>
    <property type="match status" value="1"/>
</dbReference>
<dbReference type="EC" id="2.7.7.49" evidence="1"/>
<evidence type="ECO:0000256" key="1">
    <source>
        <dbReference type="ARBA" id="ARBA00012493"/>
    </source>
</evidence>
<feature type="non-terminal residue" evidence="3">
    <location>
        <position position="1"/>
    </location>
</feature>
<evidence type="ECO:0000259" key="2">
    <source>
        <dbReference type="Pfam" id="PF17921"/>
    </source>
</evidence>
<proteinExistence type="predicted"/>
<feature type="domain" description="Integrase zinc-binding" evidence="2">
    <location>
        <begin position="25"/>
        <end position="79"/>
    </location>
</feature>
<reference evidence="3" key="2">
    <citation type="submission" date="2014-07" db="EMBL/GenBank/DDBJ databases">
        <authorList>
            <person name="Hull J."/>
        </authorList>
    </citation>
    <scope>NUCLEOTIDE SEQUENCE</scope>
</reference>